<evidence type="ECO:0000313" key="4">
    <source>
        <dbReference type="Proteomes" id="UP000618795"/>
    </source>
</evidence>
<feature type="domain" description="MmyB-like transcription regulator ligand binding" evidence="2">
    <location>
        <begin position="67"/>
        <end position="142"/>
    </location>
</feature>
<name>A0A918I4R1_9ACTN</name>
<dbReference type="InterPro" id="IPR041413">
    <property type="entry name" value="MLTR_LBD"/>
</dbReference>
<protein>
    <recommendedName>
        <fullName evidence="2">MmyB-like transcription regulator ligand binding domain-containing protein</fullName>
    </recommendedName>
</protein>
<evidence type="ECO:0000313" key="3">
    <source>
        <dbReference type="EMBL" id="GGU74969.1"/>
    </source>
</evidence>
<accession>A0A918I4R1</accession>
<evidence type="ECO:0000256" key="1">
    <source>
        <dbReference type="SAM" id="MobiDB-lite"/>
    </source>
</evidence>
<proteinExistence type="predicted"/>
<dbReference type="Proteomes" id="UP000618795">
    <property type="component" value="Unassembled WGS sequence"/>
</dbReference>
<organism evidence="3 4">
    <name type="scientific">Streptomyces filipinensis</name>
    <dbReference type="NCBI Taxonomy" id="66887"/>
    <lineage>
        <taxon>Bacteria</taxon>
        <taxon>Bacillati</taxon>
        <taxon>Actinomycetota</taxon>
        <taxon>Actinomycetes</taxon>
        <taxon>Kitasatosporales</taxon>
        <taxon>Streptomycetaceae</taxon>
        <taxon>Streptomyces</taxon>
    </lineage>
</organism>
<dbReference type="AlphaFoldDB" id="A0A918I4R1"/>
<evidence type="ECO:0000259" key="2">
    <source>
        <dbReference type="Pfam" id="PF17765"/>
    </source>
</evidence>
<gene>
    <name evidence="3" type="ORF">GCM10010260_03620</name>
</gene>
<reference evidence="3" key="1">
    <citation type="journal article" date="2014" name="Int. J. Syst. Evol. Microbiol.">
        <title>Complete genome sequence of Corynebacterium casei LMG S-19264T (=DSM 44701T), isolated from a smear-ripened cheese.</title>
        <authorList>
            <consortium name="US DOE Joint Genome Institute (JGI-PGF)"/>
            <person name="Walter F."/>
            <person name="Albersmeier A."/>
            <person name="Kalinowski J."/>
            <person name="Ruckert C."/>
        </authorList>
    </citation>
    <scope>NUCLEOTIDE SEQUENCE</scope>
    <source>
        <strain evidence="3">JCM 4369</strain>
    </source>
</reference>
<comment type="caution">
    <text evidence="3">The sequence shown here is derived from an EMBL/GenBank/DDBJ whole genome shotgun (WGS) entry which is preliminary data.</text>
</comment>
<dbReference type="Pfam" id="PF17765">
    <property type="entry name" value="MLTR_LBD"/>
    <property type="match status" value="1"/>
</dbReference>
<feature type="compositionally biased region" description="Low complexity" evidence="1">
    <location>
        <begin position="18"/>
        <end position="29"/>
    </location>
</feature>
<sequence length="161" mass="16614">MRARYTPVSRATGSTVLRSCSPRPSASAAENLPPPGRAPSVRRLGRGRRRHGRASPGGGRAPSGPPPDVTGAVGELVVGSGESAALGQRYEVRSRTNGREHFAHPAMGTMTLSHEAHEVARTDGHGLVVYQAEPGSPDHEAMVPLGHADPAAVTAGSPRPG</sequence>
<keyword evidence="4" id="KW-1185">Reference proteome</keyword>
<reference evidence="3" key="2">
    <citation type="submission" date="2020-09" db="EMBL/GenBank/DDBJ databases">
        <authorList>
            <person name="Sun Q."/>
            <person name="Ohkuma M."/>
        </authorList>
    </citation>
    <scope>NUCLEOTIDE SEQUENCE</scope>
    <source>
        <strain evidence="3">JCM 4369</strain>
    </source>
</reference>
<feature type="region of interest" description="Disordered" evidence="1">
    <location>
        <begin position="1"/>
        <end position="74"/>
    </location>
</feature>
<feature type="compositionally biased region" description="Basic residues" evidence="1">
    <location>
        <begin position="43"/>
        <end position="53"/>
    </location>
</feature>
<dbReference type="EMBL" id="BMTD01000001">
    <property type="protein sequence ID" value="GGU74969.1"/>
    <property type="molecule type" value="Genomic_DNA"/>
</dbReference>